<feature type="compositionally biased region" description="Polar residues" evidence="1">
    <location>
        <begin position="210"/>
        <end position="219"/>
    </location>
</feature>
<evidence type="ECO:0000256" key="2">
    <source>
        <dbReference type="SAM" id="SignalP"/>
    </source>
</evidence>
<keyword evidence="2" id="KW-0732">Signal</keyword>
<evidence type="ECO:0000313" key="3">
    <source>
        <dbReference type="EMBL" id="AUB31819.1"/>
    </source>
</evidence>
<organism evidence="3 4">
    <name type="scientific">Spiroplasma floricola 23-6</name>
    <dbReference type="NCBI Taxonomy" id="1336749"/>
    <lineage>
        <taxon>Bacteria</taxon>
        <taxon>Bacillati</taxon>
        <taxon>Mycoplasmatota</taxon>
        <taxon>Mollicutes</taxon>
        <taxon>Entomoplasmatales</taxon>
        <taxon>Spiroplasmataceae</taxon>
        <taxon>Spiroplasma</taxon>
    </lineage>
</organism>
<proteinExistence type="predicted"/>
<feature type="region of interest" description="Disordered" evidence="1">
    <location>
        <begin position="189"/>
        <end position="223"/>
    </location>
</feature>
<protein>
    <recommendedName>
        <fullName evidence="5">Lipoprotein</fullName>
    </recommendedName>
</protein>
<dbReference type="OrthoDB" id="387726at2"/>
<reference evidence="3 4" key="1">
    <citation type="submission" date="2017-12" db="EMBL/GenBank/DDBJ databases">
        <title>Complete genome sequence of Spiroplasma floricola 23-6 (ATCC 29989).</title>
        <authorList>
            <person name="Tsai Y.-M."/>
            <person name="Wu P.-S."/>
            <person name="Lo W.-S."/>
            <person name="Kuo C.-H."/>
        </authorList>
    </citation>
    <scope>NUCLEOTIDE SEQUENCE [LARGE SCALE GENOMIC DNA]</scope>
    <source>
        <strain evidence="3 4">23-6</strain>
    </source>
</reference>
<dbReference type="PROSITE" id="PS51257">
    <property type="entry name" value="PROKAR_LIPOPROTEIN"/>
    <property type="match status" value="1"/>
</dbReference>
<accession>A0A2K8SEE9</accession>
<evidence type="ECO:0000313" key="4">
    <source>
        <dbReference type="Proteomes" id="UP000231823"/>
    </source>
</evidence>
<dbReference type="RefSeq" id="WP_100916782.1">
    <property type="nucleotide sequence ID" value="NZ_CP025057.1"/>
</dbReference>
<dbReference type="AlphaFoldDB" id="A0A2K8SEE9"/>
<feature type="compositionally biased region" description="Basic and acidic residues" evidence="1">
    <location>
        <begin position="189"/>
        <end position="209"/>
    </location>
</feature>
<sequence length="765" mass="87745">MKKLCSFLGVISLTVVSSSTVIACNGGLDMSLNYTDEEKIVSIYNLTEDQLVKNGVQINSLMTDADIDKVVEALGLKELINQNPNGAVLKKSLGVYIMSNQFLNEISTKVPGYGWISNKLSWQSQWAIKDLVKDKNTSLAFYNNVSGWMSEKDKDWSLSVTFLNEDLLGWNGVDQPTYARVNINRKLSANKDGEVQEDKSNKEATHRNDNSSNTLNSQDAFLDEKNPNKGMIYRGYANSSSLFKLENILSTQSSKVPTGFFNYSPSATDFINNTIVNLDFTNMVLQNSQDEIEKALNEYLLQKPIFLSEGMSTDQVDTIVKNQIYAILLKNSIDRRNLVDNDGKPLFIEEQLKEADIIVQSMITKLETNIKNVLANNPSINTQLLNQFTNMIDKIKKDNNEFISVNKDNFISVFRNIIDDSRNNDDPESGQFNFSVEWLNANLFKNKNQDNIALANQTHYLDFGYDSSYKFKVFYWSKTTPITGNGKQWYSPDDKKNEDEYIADKGFRNVFLSQRLLDRAYSQKTYNVLSKYQASSSIELDVLGLKDSKVNATEDELEKIMLDKLKEAIALNSTTNFANKNEPVADSWRIYHLLALINKYSNEKIYEIFGKDQNDKLEIHNRNVSLDFSNKGLNSNTDWAKADDDIAFYELLESKKINLITNDYKESSESVVRENIFNNEIQVLWDFSQKQYIFAGTVNTFGVAKDQKIDDINTWWKDKERSYGQFEYKIAVEDKWKELLMNYWKKHVSQNKNNPDYNSSLKSQK</sequence>
<dbReference type="KEGG" id="sfz:SFLOR_v1c07710"/>
<keyword evidence="4" id="KW-1185">Reference proteome</keyword>
<dbReference type="Proteomes" id="UP000231823">
    <property type="component" value="Chromosome"/>
</dbReference>
<name>A0A2K8SEE9_9MOLU</name>
<gene>
    <name evidence="3" type="ORF">SFLOR_v1c07710</name>
</gene>
<dbReference type="EMBL" id="CP025057">
    <property type="protein sequence ID" value="AUB31819.1"/>
    <property type="molecule type" value="Genomic_DNA"/>
</dbReference>
<feature type="chain" id="PRO_5014855972" description="Lipoprotein" evidence="2">
    <location>
        <begin position="24"/>
        <end position="765"/>
    </location>
</feature>
<evidence type="ECO:0000256" key="1">
    <source>
        <dbReference type="SAM" id="MobiDB-lite"/>
    </source>
</evidence>
<evidence type="ECO:0008006" key="5">
    <source>
        <dbReference type="Google" id="ProtNLM"/>
    </source>
</evidence>
<feature type="signal peptide" evidence="2">
    <location>
        <begin position="1"/>
        <end position="23"/>
    </location>
</feature>